<feature type="region of interest" description="Disordered" evidence="1">
    <location>
        <begin position="159"/>
        <end position="221"/>
    </location>
</feature>
<keyword evidence="3" id="KW-1185">Reference proteome</keyword>
<proteinExistence type="predicted"/>
<evidence type="ECO:0000313" key="2">
    <source>
        <dbReference type="EMBL" id="GFY59067.1"/>
    </source>
</evidence>
<protein>
    <submittedName>
        <fullName evidence="2">Uncharacterized protein</fullName>
    </submittedName>
</protein>
<feature type="compositionally biased region" description="Polar residues" evidence="1">
    <location>
        <begin position="1"/>
        <end position="10"/>
    </location>
</feature>
<dbReference type="Gene3D" id="2.30.30.140">
    <property type="match status" value="1"/>
</dbReference>
<feature type="compositionally biased region" description="Polar residues" evidence="1">
    <location>
        <begin position="159"/>
        <end position="190"/>
    </location>
</feature>
<feature type="compositionally biased region" description="Basic residues" evidence="1">
    <location>
        <begin position="404"/>
        <end position="424"/>
    </location>
</feature>
<feature type="region of interest" description="Disordered" evidence="1">
    <location>
        <begin position="1"/>
        <end position="20"/>
    </location>
</feature>
<evidence type="ECO:0000256" key="1">
    <source>
        <dbReference type="SAM" id="MobiDB-lite"/>
    </source>
</evidence>
<comment type="caution">
    <text evidence="2">The sequence shown here is derived from an EMBL/GenBank/DDBJ whole genome shotgun (WGS) entry which is preliminary data.</text>
</comment>
<dbReference type="EMBL" id="BMAV01012405">
    <property type="protein sequence ID" value="GFY59067.1"/>
    <property type="molecule type" value="Genomic_DNA"/>
</dbReference>
<dbReference type="AlphaFoldDB" id="A0A8X6XUL5"/>
<evidence type="ECO:0000313" key="3">
    <source>
        <dbReference type="Proteomes" id="UP000886998"/>
    </source>
</evidence>
<organism evidence="2 3">
    <name type="scientific">Trichonephila inaurata madagascariensis</name>
    <dbReference type="NCBI Taxonomy" id="2747483"/>
    <lineage>
        <taxon>Eukaryota</taxon>
        <taxon>Metazoa</taxon>
        <taxon>Ecdysozoa</taxon>
        <taxon>Arthropoda</taxon>
        <taxon>Chelicerata</taxon>
        <taxon>Arachnida</taxon>
        <taxon>Araneae</taxon>
        <taxon>Araneomorphae</taxon>
        <taxon>Entelegynae</taxon>
        <taxon>Araneoidea</taxon>
        <taxon>Nephilidae</taxon>
        <taxon>Trichonephila</taxon>
        <taxon>Trichonephila inaurata</taxon>
    </lineage>
</organism>
<gene>
    <name evidence="2" type="primary">AVEN_157492_1</name>
    <name evidence="2" type="ORF">TNIN_488061</name>
</gene>
<name>A0A8X6XUL5_9ARAC</name>
<reference evidence="2" key="1">
    <citation type="submission" date="2020-08" db="EMBL/GenBank/DDBJ databases">
        <title>Multicomponent nature underlies the extraordinary mechanical properties of spider dragline silk.</title>
        <authorList>
            <person name="Kono N."/>
            <person name="Nakamura H."/>
            <person name="Mori M."/>
            <person name="Yoshida Y."/>
            <person name="Ohtoshi R."/>
            <person name="Malay A.D."/>
            <person name="Moran D.A.P."/>
            <person name="Tomita M."/>
            <person name="Numata K."/>
            <person name="Arakawa K."/>
        </authorList>
    </citation>
    <scope>NUCLEOTIDE SEQUENCE</scope>
</reference>
<sequence>MDDISASKNCNYDADSDSSEDLPALPVQSFDIKKLQRNDIVLAEYKNIYWPAIVRQVDKKGKKISVWYCDCPGKAFKIPFRKIRPFQDMELRNIVKEIPPDKSDLHMQVVGMAVAYNHRRFMGKCDDPISFFDTSTPFRLPLLEAENFTCLDKIGSHSIQESENEGNNISATQSESKISSNQENDASSSVEIIDNEISEKCEDSDSNQSIDRGSLVGSDRENPVSTNCYDLIDDGSNDLDEKTADAVVSCIKSGCVDKYLLDIHRGKIKSKNQDIFNQAKEARDKDILWNCSSSVEIAVEKMKDVAHYLKDLYDRRVKKKKKDILWGETDYIVTVWTYDAIDKAMSLIESEPSKYFIDSNSANCSGSSNEHPSLSEDHDNLNGKRKSPGSNVNKPEGKEVCRKSSPKKTNAKKTTKSRKSLKNINKKNYVATSMSLRSSKVLDKTNSDVSTECEKKWTVKPGTLMMGTLLLNFSSQKG</sequence>
<dbReference type="OrthoDB" id="6437456at2759"/>
<dbReference type="Proteomes" id="UP000886998">
    <property type="component" value="Unassembled WGS sequence"/>
</dbReference>
<feature type="region of interest" description="Disordered" evidence="1">
    <location>
        <begin position="366"/>
        <end position="424"/>
    </location>
</feature>
<feature type="compositionally biased region" description="Basic and acidic residues" evidence="1">
    <location>
        <begin position="373"/>
        <end position="382"/>
    </location>
</feature>
<accession>A0A8X6XUL5</accession>